<protein>
    <submittedName>
        <fullName evidence="1">Uncharacterized protein</fullName>
    </submittedName>
</protein>
<dbReference type="Proteomes" id="UP000006512">
    <property type="component" value="Unassembled WGS sequence"/>
</dbReference>
<accession>F4QGB2</accession>
<sequence>MNEDLRLAILRYLSGFASYTLSVSMLHRALVASREFHVTADQVMANAEWLRDTGLADIEDLGRGKFNVIALPAGREVAAGLATRRGVTPYDPSQG</sequence>
<keyword evidence="2" id="KW-1185">Reference proteome</keyword>
<evidence type="ECO:0000313" key="2">
    <source>
        <dbReference type="Proteomes" id="UP000006512"/>
    </source>
</evidence>
<dbReference type="AlphaFoldDB" id="F4QGB2"/>
<proteinExistence type="predicted"/>
<evidence type="ECO:0000313" key="1">
    <source>
        <dbReference type="EMBL" id="EGF92440.1"/>
    </source>
</evidence>
<reference evidence="2" key="1">
    <citation type="submission" date="2011-03" db="EMBL/GenBank/DDBJ databases">
        <title>Draft genome sequence of Brevundimonas diminuta.</title>
        <authorList>
            <person name="Brown P.J.B."/>
            <person name="Buechlein A."/>
            <person name="Hemmerich C."/>
            <person name="Brun Y.V."/>
        </authorList>
    </citation>
    <scope>NUCLEOTIDE SEQUENCE [LARGE SCALE GENOMIC DNA]</scope>
    <source>
        <strain evidence="2">C19</strain>
    </source>
</reference>
<dbReference type="HOGENOM" id="CLU_2366787_0_0_5"/>
<dbReference type="EMBL" id="GL883077">
    <property type="protein sequence ID" value="EGF92440.1"/>
    <property type="molecule type" value="Genomic_DNA"/>
</dbReference>
<name>F4QGB2_9CAUL</name>
<organism evidence="1 2">
    <name type="scientific">Asticcacaulis biprosthecium C19</name>
    <dbReference type="NCBI Taxonomy" id="715226"/>
    <lineage>
        <taxon>Bacteria</taxon>
        <taxon>Pseudomonadati</taxon>
        <taxon>Pseudomonadota</taxon>
        <taxon>Alphaproteobacteria</taxon>
        <taxon>Caulobacterales</taxon>
        <taxon>Caulobacteraceae</taxon>
        <taxon>Asticcacaulis</taxon>
    </lineage>
</organism>
<gene>
    <name evidence="1" type="ORF">ABI_08760</name>
</gene>
<dbReference type="STRING" id="715226.ABI_08760"/>